<dbReference type="Gene3D" id="6.20.350.10">
    <property type="match status" value="1"/>
</dbReference>
<accession>A0A139H4T6</accession>
<gene>
    <name evidence="2" type="ORF">AC578_9071</name>
</gene>
<evidence type="ECO:0000259" key="1">
    <source>
        <dbReference type="Pfam" id="PF02026"/>
    </source>
</evidence>
<keyword evidence="3" id="KW-1185">Reference proteome</keyword>
<feature type="domain" description="Ryanodine receptor Ryr" evidence="1">
    <location>
        <begin position="785"/>
        <end position="852"/>
    </location>
</feature>
<dbReference type="Pfam" id="PF02026">
    <property type="entry name" value="RyR"/>
    <property type="match status" value="1"/>
</dbReference>
<dbReference type="InterPro" id="IPR003032">
    <property type="entry name" value="Ryanodine_rcpt"/>
</dbReference>
<name>A0A139H4T6_9PEZI</name>
<evidence type="ECO:0000313" key="3">
    <source>
        <dbReference type="Proteomes" id="UP000070133"/>
    </source>
</evidence>
<dbReference type="STRING" id="321146.A0A139H4T6"/>
<evidence type="ECO:0000313" key="2">
    <source>
        <dbReference type="EMBL" id="KXS97477.1"/>
    </source>
</evidence>
<dbReference type="SUPFAM" id="SSF52540">
    <property type="entry name" value="P-loop containing nucleoside triphosphate hydrolases"/>
    <property type="match status" value="1"/>
</dbReference>
<dbReference type="InterPro" id="IPR027417">
    <property type="entry name" value="P-loop_NTPase"/>
</dbReference>
<dbReference type="OrthoDB" id="5305673at2759"/>
<proteinExistence type="predicted"/>
<comment type="caution">
    <text evidence="2">The sequence shown here is derived from an EMBL/GenBank/DDBJ whole genome shotgun (WGS) entry which is preliminary data.</text>
</comment>
<reference evidence="2 3" key="1">
    <citation type="submission" date="2015-07" db="EMBL/GenBank/DDBJ databases">
        <title>Comparative genomics of the Sigatoka disease complex on banana suggests a link between parallel evolutionary changes in Pseudocercospora fijiensis and Pseudocercospora eumusae and increased virulence on the banana host.</title>
        <authorList>
            <person name="Chang T.-C."/>
            <person name="Salvucci A."/>
            <person name="Crous P.W."/>
            <person name="Stergiopoulos I."/>
        </authorList>
    </citation>
    <scope>NUCLEOTIDE SEQUENCE [LARGE SCALE GENOMIC DNA]</scope>
    <source>
        <strain evidence="2 3">CBS 114824</strain>
    </source>
</reference>
<dbReference type="AlphaFoldDB" id="A0A139H4T6"/>
<protein>
    <recommendedName>
        <fullName evidence="1">Ryanodine receptor Ryr domain-containing protein</fullName>
    </recommendedName>
</protein>
<organism evidence="2 3">
    <name type="scientific">Pseudocercospora eumusae</name>
    <dbReference type="NCBI Taxonomy" id="321146"/>
    <lineage>
        <taxon>Eukaryota</taxon>
        <taxon>Fungi</taxon>
        <taxon>Dikarya</taxon>
        <taxon>Ascomycota</taxon>
        <taxon>Pezizomycotina</taxon>
        <taxon>Dothideomycetes</taxon>
        <taxon>Dothideomycetidae</taxon>
        <taxon>Mycosphaerellales</taxon>
        <taxon>Mycosphaerellaceae</taxon>
        <taxon>Pseudocercospora</taxon>
    </lineage>
</organism>
<dbReference type="Proteomes" id="UP000070133">
    <property type="component" value="Unassembled WGS sequence"/>
</dbReference>
<dbReference type="EMBL" id="LFZN01000141">
    <property type="protein sequence ID" value="KXS97477.1"/>
    <property type="molecule type" value="Genomic_DNA"/>
</dbReference>
<sequence length="859" mass="95404">MSGKGSRVLLVAGAVSYDYLVYPMTTSTAAPHATSEHSSLVVRASAADLVAQLLTAAAPQWGSFEGQYLFLGPALPGPASNCLKNNASSVVDLGRISTSADESPALRVIRNRQIGRPPVWHAPPIDQAVAQTSAAKASTVIIAGSGESFRDVEPALDFLQRIRPRYIIHHMTRPLATGPLWDIIRDGPRTRDGVPDPDHLAVIIDADDLRAEGISLSRSLSWEQTTEDFVRNLGSNGRLDTLVTCPNLIVRFGNEGLIHHRGRDATDPKLYFHPRQVESDYKQGSHMIGLSSAFTAGFALGFADSSPPNCEKGIRLGISAARDMDSKGFVTNPIDEAPDYPVDEVVDSLKAEKRFSTVSIPSGRISSGDSWSIFDAVTGDPAEVARHIVTQGPENTLCRCPLQRFGNLLSVERTEQESLRAVVDAVQERLSLKTAQPTSIGILGPPGSGKKFVAANLAKHFARDAKVKQLVFNGRLLRLEDLVALCHTIRDNTASGLVTVVSFENFEAILEPKNELLNDFLVMMRDGHFTDRGHVRSLGSPLLFFLVNQEPPSLEGIPTPTASSIDLKDRQFIDESQLLDHLHGVVRILGPNQTSAQDKMFSVRRAMMLRQMLKQKFPHLFEKTGHIKIEEGVLHALLLVPHYKHGLRSLDKILSTSRLSSKTRFDVSALPPEEQIQLHVDGRTFMSFLRSPKLPAALRERLAQGLFVAYKKKRTEMARTPAEKEALESDASMYDWDELAPELKESTRAQADDIPRKLRAVNCFMLNEDRSDPLIHVPEFSVAELDMLSEMEHERFNAERLQRQWKMGPRSSNKRTTPFLVPWRDLTQDWKDVDRVMVECVPRVLATAGWKIYRMQEDS</sequence>